<dbReference type="PROSITE" id="PS51192">
    <property type="entry name" value="HELICASE_ATP_BIND_1"/>
    <property type="match status" value="1"/>
</dbReference>
<dbReference type="PANTHER" id="PTHR10799">
    <property type="entry name" value="SNF2/RAD54 HELICASE FAMILY"/>
    <property type="match status" value="1"/>
</dbReference>
<dbReference type="CDD" id="cd18793">
    <property type="entry name" value="SF2_C_SNF"/>
    <property type="match status" value="1"/>
</dbReference>
<dbReference type="Pfam" id="PF00176">
    <property type="entry name" value="SNF2-rel_dom"/>
    <property type="match status" value="2"/>
</dbReference>
<evidence type="ECO:0000256" key="2">
    <source>
        <dbReference type="SAM" id="MobiDB-lite"/>
    </source>
</evidence>
<feature type="region of interest" description="Disordered" evidence="2">
    <location>
        <begin position="552"/>
        <end position="582"/>
    </location>
</feature>
<dbReference type="GO" id="GO:0016787">
    <property type="term" value="F:hydrolase activity"/>
    <property type="evidence" value="ECO:0007669"/>
    <property type="project" value="UniProtKB-KW"/>
</dbReference>
<dbReference type="Pfam" id="PF00271">
    <property type="entry name" value="Helicase_C"/>
    <property type="match status" value="1"/>
</dbReference>
<dbReference type="PROSITE" id="PS51194">
    <property type="entry name" value="HELICASE_CTER"/>
    <property type="match status" value="1"/>
</dbReference>
<dbReference type="InterPro" id="IPR000330">
    <property type="entry name" value="SNF2_N"/>
</dbReference>
<keyword evidence="5" id="KW-0547">Nucleotide-binding</keyword>
<dbReference type="InterPro" id="IPR014001">
    <property type="entry name" value="Helicase_ATP-bd"/>
</dbReference>
<dbReference type="GO" id="GO:0004386">
    <property type="term" value="F:helicase activity"/>
    <property type="evidence" value="ECO:0007669"/>
    <property type="project" value="UniProtKB-KW"/>
</dbReference>
<evidence type="ECO:0000259" key="3">
    <source>
        <dbReference type="PROSITE" id="PS51192"/>
    </source>
</evidence>
<dbReference type="InterPro" id="IPR038718">
    <property type="entry name" value="SNF2-like_sf"/>
</dbReference>
<accession>A0A3B0NCJ3</accession>
<name>A0A3B0NCJ3_THEAN</name>
<dbReference type="SUPFAM" id="SSF52540">
    <property type="entry name" value="P-loop containing nucleoside triphosphate hydrolases"/>
    <property type="match status" value="2"/>
</dbReference>
<reference evidence="5" key="1">
    <citation type="submission" date="2018-07" db="EMBL/GenBank/DDBJ databases">
        <authorList>
            <person name="Quirk P.G."/>
            <person name="Krulwich T.A."/>
        </authorList>
    </citation>
    <scope>NUCLEOTIDE SEQUENCE</scope>
    <source>
        <strain evidence="5">Anand</strain>
    </source>
</reference>
<feature type="compositionally biased region" description="Low complexity" evidence="2">
    <location>
        <begin position="266"/>
        <end position="285"/>
    </location>
</feature>
<evidence type="ECO:0000259" key="4">
    <source>
        <dbReference type="PROSITE" id="PS51194"/>
    </source>
</evidence>
<feature type="domain" description="Helicase ATP-binding" evidence="3">
    <location>
        <begin position="110"/>
        <end position="440"/>
    </location>
</feature>
<dbReference type="SMART" id="SM00487">
    <property type="entry name" value="DEXDc"/>
    <property type="match status" value="1"/>
</dbReference>
<dbReference type="AlphaFoldDB" id="A0A3B0NCJ3"/>
<protein>
    <submittedName>
        <fullName evidence="5">DEAD-box family (SNF2-like) helicase, putative</fullName>
    </submittedName>
</protein>
<keyword evidence="1" id="KW-0378">Hydrolase</keyword>
<feature type="domain" description="Helicase C-terminal" evidence="4">
    <location>
        <begin position="1006"/>
        <end position="1152"/>
    </location>
</feature>
<dbReference type="SMART" id="SM00490">
    <property type="entry name" value="HELICc"/>
    <property type="match status" value="1"/>
</dbReference>
<keyword evidence="5" id="KW-0067">ATP-binding</keyword>
<dbReference type="GO" id="GO:0005524">
    <property type="term" value="F:ATP binding"/>
    <property type="evidence" value="ECO:0007669"/>
    <property type="project" value="InterPro"/>
</dbReference>
<evidence type="ECO:0000313" key="5">
    <source>
        <dbReference type="EMBL" id="SVP94051.1"/>
    </source>
</evidence>
<evidence type="ECO:0000256" key="1">
    <source>
        <dbReference type="ARBA" id="ARBA00022801"/>
    </source>
</evidence>
<dbReference type="Gene3D" id="3.40.50.300">
    <property type="entry name" value="P-loop containing nucleotide triphosphate hydrolases"/>
    <property type="match status" value="1"/>
</dbReference>
<dbReference type="VEuPathDB" id="PiroplasmaDB:TA08055"/>
<dbReference type="InterPro" id="IPR027417">
    <property type="entry name" value="P-loop_NTPase"/>
</dbReference>
<feature type="compositionally biased region" description="Basic and acidic residues" evidence="2">
    <location>
        <begin position="560"/>
        <end position="570"/>
    </location>
</feature>
<dbReference type="EMBL" id="UIVT01000004">
    <property type="protein sequence ID" value="SVP94051.1"/>
    <property type="molecule type" value="Genomic_DNA"/>
</dbReference>
<dbReference type="InterPro" id="IPR049730">
    <property type="entry name" value="SNF2/RAD54-like_C"/>
</dbReference>
<dbReference type="InterPro" id="IPR001650">
    <property type="entry name" value="Helicase_C-like"/>
</dbReference>
<dbReference type="Gene3D" id="3.40.50.10810">
    <property type="entry name" value="Tandem AAA-ATPase domain"/>
    <property type="match status" value="2"/>
</dbReference>
<gene>
    <name evidence="5" type="ORF">TAT_000305100</name>
</gene>
<keyword evidence="5" id="KW-0347">Helicase</keyword>
<feature type="region of interest" description="Disordered" evidence="2">
    <location>
        <begin position="264"/>
        <end position="301"/>
    </location>
</feature>
<feature type="compositionally biased region" description="Polar residues" evidence="2">
    <location>
        <begin position="286"/>
        <end position="301"/>
    </location>
</feature>
<sequence>MEENECITPTKKKRKLKQRQFSESDDEIIETKDEIRIKKQVLSSLESFYSFYQLSQKLMKRILDEMCNEINDIGCLKITRTFGNLSKFKSIDSFHKLKNYQQCGVHWLSIIHNFHSSNAILADEMGLGKTVQVCIFLQYLYNNYINSVTVTGTTDTEDTDTEDTDTEDEDIEDIEEDIESTGTMDSEDIPNTVGPSTDTEDVIRRLNINIIIVPLNIMYNWYNELKLWTNIKNIIIYHGTQSQRINILQYLLNLHYQFSNTVTGPTASSTNTNSTTDTNVSTNSTKGTLGPSTVTKGKGANSTAMECTSEKISNEIAVVTKTRESGTFLDSKDITEGDTKGVTEEVGEEIGCCVPHSVTEGFIIIITTFGMINDDIKLMKKLQPFEYLIIDEAHLIKNSNSNIYKKLSNYQFNHKLLITGTPIQNNMNELCNLLQFSMNSFNSYDINNSIYNILYNEKLINSFIKYKSFIQIITQSNTNNLTTTMGKGANDTFDTTGKGANDTFTTLGKGANFTAMECTLGKGANFMPMECTTEKNSNEIAVVTNFGESSTFSEGVNTKGDTEGDTKEVGEEVGEDTGTVGPSTVTEKLKKNINNIIELNNKKYKISKELKILQKLTTPFILRRLKKNVINELPIKYSNFIPCHMINYQYYIYQSFINPVTVTGPPDSSTTGTEGTEVNSITTTTDVTNTNSTINNLTTSSSTTTGKGTVGPSTVTEKNTNEIAVVTNSMGTVCTTKDSSTKEAPIGAVGEEVEETPSGGLVAGRGTDPVTEEINNKIYKLRRICNHPLLIRKIYEDEMLPKISKIIKKLHEEFHEYNLNKIIEYLFTLSDFNIHQLLLQCLQYCDSPVTVFPVTVLGPTATNGPGTEVSTVVLGTKDNRDIKVTTGTVGASTVTEGKGANFTAIECTSGKGANSMGMKCTSEKNPNEIAVVTKTGESSTFSEVEGKGANSMVTECTMGNMDTKDITEESSTVGVGCRGTDTVTELKNYINKINKKLYLESTKIRKMLELISKIIKKKEKILIFSQFTNYLDIIEYIMKLENMKPILRLDGTVTLIEREKIIKKFNNEDVYILLISIKVGNVGLNLSIANHVILMDQSWNPYNDIQAEDRCHRIGQQKIVYVYKLYVKNTIEEYIINQSYNKLQLNSLFNHH</sequence>
<organism evidence="5">
    <name type="scientific">Theileria annulata</name>
    <dbReference type="NCBI Taxonomy" id="5874"/>
    <lineage>
        <taxon>Eukaryota</taxon>
        <taxon>Sar</taxon>
        <taxon>Alveolata</taxon>
        <taxon>Apicomplexa</taxon>
        <taxon>Aconoidasida</taxon>
        <taxon>Piroplasmida</taxon>
        <taxon>Theileriidae</taxon>
        <taxon>Theileria</taxon>
    </lineage>
</organism>
<feature type="region of interest" description="Disordered" evidence="2">
    <location>
        <begin position="686"/>
        <end position="715"/>
    </location>
</feature>
<proteinExistence type="predicted"/>